<name>A0A1I6KQ57_9FIRM</name>
<proteinExistence type="predicted"/>
<dbReference type="AlphaFoldDB" id="A0A1I6KQ57"/>
<dbReference type="STRING" id="37658.SAMN05661086_02567"/>
<dbReference type="Pfam" id="PF07486">
    <property type="entry name" value="Hydrolase_2"/>
    <property type="match status" value="1"/>
</dbReference>
<dbReference type="EMBL" id="FOYZ01000010">
    <property type="protein sequence ID" value="SFR93334.1"/>
    <property type="molecule type" value="Genomic_DNA"/>
</dbReference>
<feature type="compositionally biased region" description="Polar residues" evidence="1">
    <location>
        <begin position="52"/>
        <end position="64"/>
    </location>
</feature>
<evidence type="ECO:0000313" key="4">
    <source>
        <dbReference type="EMBL" id="SFR93334.1"/>
    </source>
</evidence>
<evidence type="ECO:0000259" key="3">
    <source>
        <dbReference type="Pfam" id="PF07486"/>
    </source>
</evidence>
<evidence type="ECO:0000313" key="5">
    <source>
        <dbReference type="Proteomes" id="UP000199659"/>
    </source>
</evidence>
<evidence type="ECO:0000256" key="2">
    <source>
        <dbReference type="SAM" id="SignalP"/>
    </source>
</evidence>
<reference evidence="4 5" key="1">
    <citation type="submission" date="2016-10" db="EMBL/GenBank/DDBJ databases">
        <authorList>
            <person name="de Groot N.N."/>
        </authorList>
    </citation>
    <scope>NUCLEOTIDE SEQUENCE [LARGE SCALE GENOMIC DNA]</scope>
    <source>
        <strain evidence="4 5">743A</strain>
    </source>
</reference>
<evidence type="ECO:0000256" key="1">
    <source>
        <dbReference type="SAM" id="MobiDB-lite"/>
    </source>
</evidence>
<gene>
    <name evidence="4" type="ORF">SAMN05661086_02567</name>
</gene>
<keyword evidence="4" id="KW-0378">Hydrolase</keyword>
<feature type="region of interest" description="Disordered" evidence="1">
    <location>
        <begin position="35"/>
        <end position="116"/>
    </location>
</feature>
<dbReference type="OrthoDB" id="9785345at2"/>
<organism evidence="4 5">
    <name type="scientific">Anaeromicropila populeti</name>
    <dbReference type="NCBI Taxonomy" id="37658"/>
    <lineage>
        <taxon>Bacteria</taxon>
        <taxon>Bacillati</taxon>
        <taxon>Bacillota</taxon>
        <taxon>Clostridia</taxon>
        <taxon>Lachnospirales</taxon>
        <taxon>Lachnospiraceae</taxon>
        <taxon>Anaeromicropila</taxon>
    </lineage>
</organism>
<dbReference type="RefSeq" id="WP_092561413.1">
    <property type="nucleotide sequence ID" value="NZ_FOYZ01000010.1"/>
</dbReference>
<keyword evidence="5" id="KW-1185">Reference proteome</keyword>
<sequence>MKLKSLFFVVLFSVFCLGFTSVRVYADEVTPTGEIATEETMETASADDTAEESQITGQDESALTTEAEDNSSETLENTDTNEEVIVEEAEEETVEEAEETVVKKETKKTTSKKTSTNKASTKKVSYSEEQLRLLAALIYCEAGSESYAGKLAVGIVVVNRKESSAFPDTIKSVIYQKYQFGPARNGALAKALKEYDAGKFTSKQEKDCIKAAKSALSDTKKITYKGKVINLKGYYYFSGRVQRYRIQIGNHQFK</sequence>
<protein>
    <submittedName>
        <fullName evidence="4">Cell Wall Hydrolase</fullName>
    </submittedName>
</protein>
<feature type="signal peptide" evidence="2">
    <location>
        <begin position="1"/>
        <end position="26"/>
    </location>
</feature>
<feature type="chain" id="PRO_5011745491" evidence="2">
    <location>
        <begin position="27"/>
        <end position="254"/>
    </location>
</feature>
<feature type="domain" description="Cell wall hydrolase SleB" evidence="3">
    <location>
        <begin position="144"/>
        <end position="253"/>
    </location>
</feature>
<dbReference type="InterPro" id="IPR011105">
    <property type="entry name" value="Cell_wall_hydrolase_SleB"/>
</dbReference>
<dbReference type="GO" id="GO:0016787">
    <property type="term" value="F:hydrolase activity"/>
    <property type="evidence" value="ECO:0007669"/>
    <property type="project" value="UniProtKB-KW"/>
</dbReference>
<accession>A0A1I6KQ57</accession>
<dbReference type="Proteomes" id="UP000199659">
    <property type="component" value="Unassembled WGS sequence"/>
</dbReference>
<dbReference type="InterPro" id="IPR042047">
    <property type="entry name" value="SleB_dom1"/>
</dbReference>
<feature type="compositionally biased region" description="Acidic residues" evidence="1">
    <location>
        <begin position="79"/>
        <end position="99"/>
    </location>
</feature>
<dbReference type="Gene3D" id="1.10.10.2520">
    <property type="entry name" value="Cell wall hydrolase SleB, domain 1"/>
    <property type="match status" value="1"/>
</dbReference>
<keyword evidence="2" id="KW-0732">Signal</keyword>